<dbReference type="GO" id="GO:0017000">
    <property type="term" value="P:antibiotic biosynthetic process"/>
    <property type="evidence" value="ECO:0007669"/>
    <property type="project" value="UniProtKB-KW"/>
</dbReference>
<dbReference type="FunFam" id="1.10.630.10:FF:000018">
    <property type="entry name" value="Cytochrome P450 monooxygenase"/>
    <property type="match status" value="1"/>
</dbReference>
<evidence type="ECO:0000256" key="9">
    <source>
        <dbReference type="ARBA" id="ARBA00060683"/>
    </source>
</evidence>
<dbReference type="InterPro" id="IPR001128">
    <property type="entry name" value="Cyt_P450"/>
</dbReference>
<dbReference type="GO" id="GO:0005506">
    <property type="term" value="F:iron ion binding"/>
    <property type="evidence" value="ECO:0007669"/>
    <property type="project" value="InterPro"/>
</dbReference>
<keyword evidence="5 10" id="KW-0560">Oxidoreductase</keyword>
<comment type="pathway">
    <text evidence="9">Antibiotic biosynthesis; mycinamicin biosynthesis.</text>
</comment>
<dbReference type="Pfam" id="PF00067">
    <property type="entry name" value="p450"/>
    <property type="match status" value="1"/>
</dbReference>
<sequence>MTLEKPETEDERAVESYPFGPYERLDLHPKYAEYRAKCPVARVQMPYGGEAWLATRHEDTKTVLADPRFSRAATIGKDVPRVRQAFEDPIIVAMDPPEHTRLRKLVAKAFTTRRVELLRPRTQEIVDGLIDGMIASGSPADLAERLAWPLPITVICELLGVPAADQATFRSLVDTWLSVGEARPLEEVTGALVKLQGYMSDLLEQRRQQPQDDMLSALVEARDGSDQLGPDETVMLGITLLAAGHKTTANQFGSHVFALLSRRQHWLELVEDPTLVPRAVEELLRYSPLSPASDNTRIALEDIELSGQLIRKGDAVLVNYAAGNRDEAVFPHPDELDFRREKNPHVSFGHGLHHCLGAPLARMELQLALGTLVRRLPTLELAVPAEEVPWRKDSVARGVQSLPVRW</sequence>
<dbReference type="AlphaFoldDB" id="A0A2H4RBZ8"/>
<keyword evidence="4" id="KW-0521">NADP</keyword>
<evidence type="ECO:0000256" key="5">
    <source>
        <dbReference type="ARBA" id="ARBA00023002"/>
    </source>
</evidence>
<evidence type="ECO:0000256" key="7">
    <source>
        <dbReference type="ARBA" id="ARBA00023033"/>
    </source>
</evidence>
<dbReference type="Gene3D" id="1.10.630.10">
    <property type="entry name" value="Cytochrome P450"/>
    <property type="match status" value="1"/>
</dbReference>
<organism evidence="11">
    <name type="scientific">Micromonospora sp. HK160111</name>
    <dbReference type="NCBI Taxonomy" id="1245497"/>
    <lineage>
        <taxon>Bacteria</taxon>
        <taxon>Bacillati</taxon>
        <taxon>Actinomycetota</taxon>
        <taxon>Actinomycetes</taxon>
        <taxon>Micromonosporales</taxon>
        <taxon>Micromonosporaceae</taxon>
        <taxon>Micromonospora</taxon>
    </lineage>
</organism>
<keyword evidence="2 10" id="KW-0349">Heme</keyword>
<dbReference type="InterPro" id="IPR002397">
    <property type="entry name" value="Cyt_P450_B"/>
</dbReference>
<keyword evidence="7 10" id="KW-0503">Monooxygenase</keyword>
<gene>
    <name evidence="11" type="primary">mas7</name>
</gene>
<evidence type="ECO:0000256" key="2">
    <source>
        <dbReference type="ARBA" id="ARBA00022617"/>
    </source>
</evidence>
<dbReference type="InterPro" id="IPR017972">
    <property type="entry name" value="Cyt_P450_CS"/>
</dbReference>
<dbReference type="PANTHER" id="PTHR46696">
    <property type="entry name" value="P450, PUTATIVE (EUROFUNG)-RELATED"/>
    <property type="match status" value="1"/>
</dbReference>
<dbReference type="GO" id="GO:0016705">
    <property type="term" value="F:oxidoreductase activity, acting on paired donors, with incorporation or reduction of molecular oxygen"/>
    <property type="evidence" value="ECO:0007669"/>
    <property type="project" value="InterPro"/>
</dbReference>
<dbReference type="CDD" id="cd11031">
    <property type="entry name" value="Cyp158A-like"/>
    <property type="match status" value="1"/>
</dbReference>
<keyword evidence="6 10" id="KW-0408">Iron</keyword>
<reference evidence="11" key="1">
    <citation type="submission" date="2017-09" db="EMBL/GenBank/DDBJ databases">
        <title>Overexpression of SARP Promote the Production of Pentaketide-type Ansamycins in Micromonospora sp. HK160111.</title>
        <authorList>
            <person name="Li W."/>
            <person name="Wang H."/>
        </authorList>
    </citation>
    <scope>NUCLEOTIDE SEQUENCE</scope>
    <source>
        <strain evidence="11">HK160111</strain>
    </source>
</reference>
<evidence type="ECO:0000256" key="6">
    <source>
        <dbReference type="ARBA" id="ARBA00023004"/>
    </source>
</evidence>
<evidence type="ECO:0000256" key="8">
    <source>
        <dbReference type="ARBA" id="ARBA00023194"/>
    </source>
</evidence>
<dbReference type="PANTHER" id="PTHR46696:SF1">
    <property type="entry name" value="CYTOCHROME P450 YJIB-RELATED"/>
    <property type="match status" value="1"/>
</dbReference>
<evidence type="ECO:0000313" key="11">
    <source>
        <dbReference type="EMBL" id="ATY46590.1"/>
    </source>
</evidence>
<dbReference type="PROSITE" id="PS00086">
    <property type="entry name" value="CYTOCHROME_P450"/>
    <property type="match status" value="1"/>
</dbReference>
<dbReference type="GO" id="GO:0020037">
    <property type="term" value="F:heme binding"/>
    <property type="evidence" value="ECO:0007669"/>
    <property type="project" value="InterPro"/>
</dbReference>
<dbReference type="PRINTS" id="PR00359">
    <property type="entry name" value="BP450"/>
</dbReference>
<keyword evidence="8" id="KW-0045">Antibiotic biosynthesis</keyword>
<evidence type="ECO:0000256" key="10">
    <source>
        <dbReference type="RuleBase" id="RU000461"/>
    </source>
</evidence>
<comment type="similarity">
    <text evidence="1 10">Belongs to the cytochrome P450 family.</text>
</comment>
<dbReference type="InterPro" id="IPR036396">
    <property type="entry name" value="Cyt_P450_sf"/>
</dbReference>
<dbReference type="SUPFAM" id="SSF48264">
    <property type="entry name" value="Cytochrome P450"/>
    <property type="match status" value="1"/>
</dbReference>
<evidence type="ECO:0000256" key="4">
    <source>
        <dbReference type="ARBA" id="ARBA00022857"/>
    </source>
</evidence>
<evidence type="ECO:0000256" key="1">
    <source>
        <dbReference type="ARBA" id="ARBA00010617"/>
    </source>
</evidence>
<dbReference type="EMBL" id="MG018799">
    <property type="protein sequence ID" value="ATY46590.1"/>
    <property type="molecule type" value="Genomic_DNA"/>
</dbReference>
<protein>
    <submittedName>
        <fullName evidence="11">Cytochrome P450</fullName>
    </submittedName>
</protein>
<keyword evidence="3 10" id="KW-0479">Metal-binding</keyword>
<dbReference type="PRINTS" id="PR00385">
    <property type="entry name" value="P450"/>
</dbReference>
<accession>A0A2H4RBZ8</accession>
<evidence type="ECO:0000256" key="3">
    <source>
        <dbReference type="ARBA" id="ARBA00022723"/>
    </source>
</evidence>
<name>A0A2H4RBZ8_9ACTN</name>
<proteinExistence type="inferred from homology"/>
<dbReference type="GO" id="GO:0004497">
    <property type="term" value="F:monooxygenase activity"/>
    <property type="evidence" value="ECO:0007669"/>
    <property type="project" value="UniProtKB-KW"/>
</dbReference>